<dbReference type="GO" id="GO:0097269">
    <property type="term" value="F:all-trans-decaprenyl-diphosphate synthase activity"/>
    <property type="evidence" value="ECO:0007669"/>
    <property type="project" value="UniProtKB-EC"/>
</dbReference>
<dbReference type="FunFam" id="1.10.600.10:FF:000011">
    <property type="entry name" value="Decaprenyl diphosphate synthase subunit 1"/>
    <property type="match status" value="1"/>
</dbReference>
<evidence type="ECO:0000256" key="6">
    <source>
        <dbReference type="ARBA" id="ARBA00022723"/>
    </source>
</evidence>
<dbReference type="CTD" id="108719854"/>
<dbReference type="PANTHER" id="PTHR12001:SF69">
    <property type="entry name" value="ALL TRANS-POLYPRENYL-DIPHOSPHATE SYNTHASE PDSS1"/>
    <property type="match status" value="1"/>
</dbReference>
<evidence type="ECO:0000256" key="5">
    <source>
        <dbReference type="ARBA" id="ARBA00022679"/>
    </source>
</evidence>
<proteinExistence type="inferred from homology"/>
<evidence type="ECO:0000256" key="14">
    <source>
        <dbReference type="ARBA" id="ARBA00064334"/>
    </source>
</evidence>
<evidence type="ECO:0000256" key="13">
    <source>
        <dbReference type="ARBA" id="ARBA00057934"/>
    </source>
</evidence>
<organism evidence="22 23">
    <name type="scientific">Xenopus laevis</name>
    <name type="common">African clawed frog</name>
    <dbReference type="NCBI Taxonomy" id="8355"/>
    <lineage>
        <taxon>Eukaryota</taxon>
        <taxon>Metazoa</taxon>
        <taxon>Chordata</taxon>
        <taxon>Craniata</taxon>
        <taxon>Vertebrata</taxon>
        <taxon>Euteleostomi</taxon>
        <taxon>Amphibia</taxon>
        <taxon>Batrachia</taxon>
        <taxon>Anura</taxon>
        <taxon>Pipoidea</taxon>
        <taxon>Pipidae</taxon>
        <taxon>Xenopodinae</taxon>
        <taxon>Xenopus</taxon>
        <taxon>Xenopus</taxon>
    </lineage>
</organism>
<dbReference type="InterPro" id="IPR033749">
    <property type="entry name" value="Polyprenyl_synt_CS"/>
</dbReference>
<keyword evidence="9" id="KW-0496">Mitochondrion</keyword>
<keyword evidence="8" id="KW-0443">Lipid metabolism</keyword>
<gene>
    <name evidence="23 24" type="primary">pdss1.S</name>
</gene>
<comment type="subcellular location">
    <subcellularLocation>
        <location evidence="2">Mitochondrion</location>
    </subcellularLocation>
</comment>
<evidence type="ECO:0000313" key="23">
    <source>
        <dbReference type="RefSeq" id="XP_018124573.1"/>
    </source>
</evidence>
<evidence type="ECO:0000256" key="16">
    <source>
        <dbReference type="ARBA" id="ARBA00073240"/>
    </source>
</evidence>
<evidence type="ECO:0000256" key="17">
    <source>
        <dbReference type="ARBA" id="ARBA00080324"/>
    </source>
</evidence>
<dbReference type="AGR" id="Xenbase:XB-GENE-17345602"/>
<evidence type="ECO:0000256" key="10">
    <source>
        <dbReference type="ARBA" id="ARBA00023229"/>
    </source>
</evidence>
<dbReference type="GO" id="GO:0032476">
    <property type="term" value="C:polyprenyl diphosphate synthase complex"/>
    <property type="evidence" value="ECO:0000318"/>
    <property type="project" value="GO_Central"/>
</dbReference>
<dbReference type="Pfam" id="PF00348">
    <property type="entry name" value="polyprenyl_synt"/>
    <property type="match status" value="1"/>
</dbReference>
<dbReference type="GO" id="GO:0008299">
    <property type="term" value="P:isoprenoid biosynthetic process"/>
    <property type="evidence" value="ECO:0000318"/>
    <property type="project" value="GO_Central"/>
</dbReference>
<keyword evidence="6" id="KW-0479">Metal-binding</keyword>
<comment type="pathway">
    <text evidence="3">Cofactor biosynthesis; ubiquinone biosynthesis.</text>
</comment>
<dbReference type="OrthoDB" id="9927103at2759"/>
<dbReference type="CDD" id="cd00685">
    <property type="entry name" value="Trans_IPPS_HT"/>
    <property type="match status" value="1"/>
</dbReference>
<dbReference type="RefSeq" id="XP_018124573.1">
    <property type="nucleotide sequence ID" value="XM_018269084.2"/>
</dbReference>
<evidence type="ECO:0000256" key="18">
    <source>
        <dbReference type="ARBA" id="ARBA00083184"/>
    </source>
</evidence>
<evidence type="ECO:0000313" key="24">
    <source>
        <dbReference type="Xenbase" id="XB-GENE-17345602"/>
    </source>
</evidence>
<dbReference type="GeneID" id="108719854"/>
<accession>A0A1L8FQR5</accession>
<dbReference type="Bgee" id="108719854">
    <property type="expression patterns" value="Expressed in zone of skin and 20 other cell types or tissues"/>
</dbReference>
<dbReference type="EC" id="2.5.1.91" evidence="15"/>
<dbReference type="Proteomes" id="UP000186698">
    <property type="component" value="Chromosome 6S"/>
</dbReference>
<keyword evidence="10" id="KW-0414">Isoprene biosynthesis</keyword>
<evidence type="ECO:0000256" key="19">
    <source>
        <dbReference type="ARBA" id="ARBA00083689"/>
    </source>
</evidence>
<evidence type="ECO:0000256" key="7">
    <source>
        <dbReference type="ARBA" id="ARBA00022842"/>
    </source>
</evidence>
<keyword evidence="7" id="KW-0460">Magnesium</keyword>
<evidence type="ECO:0000256" key="11">
    <source>
        <dbReference type="ARBA" id="ARBA00050825"/>
    </source>
</evidence>
<comment type="catalytic activity">
    <reaction evidence="11">
        <text>6 isopentenyl diphosphate + (2E,6E)-farnesyl diphosphate = all-trans-nonaprenyl diphosphate + 6 diphosphate</text>
        <dbReference type="Rhea" id="RHEA:55364"/>
        <dbReference type="ChEBI" id="CHEBI:33019"/>
        <dbReference type="ChEBI" id="CHEBI:58391"/>
        <dbReference type="ChEBI" id="CHEBI:128769"/>
        <dbReference type="ChEBI" id="CHEBI:175763"/>
    </reaction>
    <physiologicalReaction direction="left-to-right" evidence="11">
        <dbReference type="Rhea" id="RHEA:55365"/>
    </physiologicalReaction>
</comment>
<evidence type="ECO:0000313" key="22">
    <source>
        <dbReference type="Proteomes" id="UP000186698"/>
    </source>
</evidence>
<dbReference type="KEGG" id="xla:108719854"/>
<evidence type="ECO:0000256" key="2">
    <source>
        <dbReference type="ARBA" id="ARBA00004173"/>
    </source>
</evidence>
<protein>
    <recommendedName>
        <fullName evidence="16">All trans-polyprenyl-diphosphate synthase PDSS1</fullName>
        <ecNumber evidence="15">2.5.1.91</ecNumber>
    </recommendedName>
    <alternativeName>
        <fullName evidence="19">All-trans-decaprenyl-diphosphate synthase subunit 1</fullName>
    </alternativeName>
    <alternativeName>
        <fullName evidence="17">Decaprenyl-diphosphate synthase subunit 1</fullName>
    </alternativeName>
    <alternativeName>
        <fullName evidence="18">Solanesyl-diphosphate synthase subunit 1</fullName>
    </alternativeName>
    <alternativeName>
        <fullName evidence="20">Trans-prenyltransferase 1</fullName>
    </alternativeName>
</protein>
<dbReference type="SFLD" id="SFLDS00005">
    <property type="entry name" value="Isoprenoid_Synthase_Type_I"/>
    <property type="match status" value="1"/>
</dbReference>
<dbReference type="OMA" id="AFDYYLH"/>
<dbReference type="InterPro" id="IPR000092">
    <property type="entry name" value="Polyprenyl_synt"/>
</dbReference>
<dbReference type="Gene3D" id="1.10.600.10">
    <property type="entry name" value="Farnesyl Diphosphate Synthase"/>
    <property type="match status" value="1"/>
</dbReference>
<dbReference type="GO" id="GO:0004659">
    <property type="term" value="F:prenyltransferase activity"/>
    <property type="evidence" value="ECO:0000318"/>
    <property type="project" value="GO_Central"/>
</dbReference>
<dbReference type="STRING" id="8355.A0A1L8FQR5"/>
<evidence type="ECO:0000256" key="12">
    <source>
        <dbReference type="ARBA" id="ARBA00051100"/>
    </source>
</evidence>
<evidence type="ECO:0000256" key="9">
    <source>
        <dbReference type="ARBA" id="ARBA00023128"/>
    </source>
</evidence>
<comment type="catalytic activity">
    <reaction evidence="12">
        <text>7 isopentenyl diphosphate + (2E,6E)-farnesyl diphosphate = all-trans-decaprenyl diphosphate + 7 diphosphate</text>
        <dbReference type="Rhea" id="RHEA:27802"/>
        <dbReference type="ChEBI" id="CHEBI:33019"/>
        <dbReference type="ChEBI" id="CHEBI:60721"/>
        <dbReference type="ChEBI" id="CHEBI:128769"/>
        <dbReference type="ChEBI" id="CHEBI:175763"/>
        <dbReference type="EC" id="2.5.1.91"/>
    </reaction>
    <physiologicalReaction direction="left-to-right" evidence="12">
        <dbReference type="Rhea" id="RHEA:27803"/>
    </physiologicalReaction>
</comment>
<dbReference type="PROSITE" id="PS00723">
    <property type="entry name" value="POLYPRENYL_SYNTHASE_1"/>
    <property type="match status" value="1"/>
</dbReference>
<evidence type="ECO:0000256" key="8">
    <source>
        <dbReference type="ARBA" id="ARBA00023098"/>
    </source>
</evidence>
<comment type="subunit">
    <text evidence="14">Heterotetramer composed of 2 PDSS1/DPS1 and 2 PDSS2/DLP1 subunits.</text>
</comment>
<reference evidence="23" key="1">
    <citation type="submission" date="2025-08" db="UniProtKB">
        <authorList>
            <consortium name="RefSeq"/>
        </authorList>
    </citation>
    <scope>IDENTIFICATION</scope>
    <source>
        <strain evidence="23">J_2021</strain>
        <tissue evidence="23">Erythrocytes</tissue>
    </source>
</reference>
<keyword evidence="5 21" id="KW-0808">Transferase</keyword>
<evidence type="ECO:0000256" key="3">
    <source>
        <dbReference type="ARBA" id="ARBA00004749"/>
    </source>
</evidence>
<comment type="function">
    <text evidence="13">Heterotetrameric enzyme that catalyzes the condensation of farnesyl diphosphate (FPP), which acts as a primer, and isopentenyl diphosphate (IPP) to produce prenyl diphosphates of varying chain lengths and participates in the determination of the side chain of ubiquinone. Supplies nona and decaprenyl diphosphate, the precursors for the side chain of the isoprenoid quinones ubiquinone-9 (Q9)and ubiquinone-10 (Q10) respectively. The enzyme adds isopentenyl diphosphate molecules sequentially to farnesyl diphosphate with trans stereochemistry.</text>
</comment>
<sequence>MASRSLFLVTSVLFRNCNSWFRLHRVRGRGLYSRYCGAGEKVMAQTWGRRFLCRAHRGVSQAWALELHSTEVGHCARVARIRGSCGKAPPCPVTSAHFTDVRSLLWRPPSRLLHVTPRACCYRKTSSEAKYTDPFTLGSRDLKNFYEDIKKELFITTKDLKEMCDYYFDGKGKAFRPMLVVLMARACNSHYNNCREVHPSQRTIAEISEMIHTASLVHDDVIDDANSRRGKQTVNQIWGERKAVLAGDFILSVAAVALARIGNNTVIQLISQIMEDLVRGEFLQLGSKENENERFSHYLEKTFKKTASLIANSCKAVSVLACPDPAVHEIAFQYGKNVGLAFQLIDDVLDFTACANQLGKPAAADLKLGLATGPVLFACQQFPELNDMIMRRFSLPGDVERAWQCVIQSDGVRQTTYLAQNYCNQAVQEISKLQPSPERDALIQLTEIVLTRDK</sequence>
<dbReference type="PANTHER" id="PTHR12001">
    <property type="entry name" value="GERANYLGERANYL PYROPHOSPHATE SYNTHASE"/>
    <property type="match status" value="1"/>
</dbReference>
<name>A0A1L8FQR5_XENLA</name>
<dbReference type="SUPFAM" id="SSF48576">
    <property type="entry name" value="Terpenoid synthases"/>
    <property type="match status" value="1"/>
</dbReference>
<comment type="cofactor">
    <cofactor evidence="1">
        <name>Mg(2+)</name>
        <dbReference type="ChEBI" id="CHEBI:18420"/>
    </cofactor>
</comment>
<evidence type="ECO:0000256" key="1">
    <source>
        <dbReference type="ARBA" id="ARBA00001946"/>
    </source>
</evidence>
<comment type="similarity">
    <text evidence="4 21">Belongs to the FPP/GGPP synthase family.</text>
</comment>
<evidence type="ECO:0000256" key="21">
    <source>
        <dbReference type="RuleBase" id="RU004466"/>
    </source>
</evidence>
<evidence type="ECO:0000256" key="20">
    <source>
        <dbReference type="ARBA" id="ARBA00084036"/>
    </source>
</evidence>
<keyword evidence="22" id="KW-1185">Reference proteome</keyword>
<dbReference type="AlphaFoldDB" id="A0A1L8FQR5"/>
<dbReference type="PROSITE" id="PS00444">
    <property type="entry name" value="POLYPRENYL_SYNTHASE_2"/>
    <property type="match status" value="1"/>
</dbReference>
<dbReference type="GO" id="GO:0006744">
    <property type="term" value="P:ubiquinone biosynthetic process"/>
    <property type="evidence" value="ECO:0000318"/>
    <property type="project" value="GO_Central"/>
</dbReference>
<evidence type="ECO:0000256" key="15">
    <source>
        <dbReference type="ARBA" id="ARBA00066510"/>
    </source>
</evidence>
<dbReference type="PaxDb" id="8355-A0A1L8FQR5"/>
<dbReference type="Xenbase" id="XB-GENE-17345602">
    <property type="gene designation" value="pdss1.S"/>
</dbReference>
<evidence type="ECO:0000256" key="4">
    <source>
        <dbReference type="ARBA" id="ARBA00006706"/>
    </source>
</evidence>
<dbReference type="GO" id="GO:0032478">
    <property type="term" value="C:heterotetrameric polyprenyl diphosphate synthase complex"/>
    <property type="evidence" value="ECO:0007669"/>
    <property type="project" value="UniProtKB-ARBA"/>
</dbReference>
<dbReference type="GO" id="GO:0005739">
    <property type="term" value="C:mitochondrion"/>
    <property type="evidence" value="ECO:0000318"/>
    <property type="project" value="GO_Central"/>
</dbReference>
<dbReference type="InterPro" id="IPR008949">
    <property type="entry name" value="Isoprenoid_synthase_dom_sf"/>
</dbReference>
<dbReference type="GO" id="GO:0046872">
    <property type="term" value="F:metal ion binding"/>
    <property type="evidence" value="ECO:0007669"/>
    <property type="project" value="UniProtKB-KW"/>
</dbReference>